<organism evidence="2">
    <name type="scientific">Lygus hesperus</name>
    <name type="common">Western plant bug</name>
    <dbReference type="NCBI Taxonomy" id="30085"/>
    <lineage>
        <taxon>Eukaryota</taxon>
        <taxon>Metazoa</taxon>
        <taxon>Ecdysozoa</taxon>
        <taxon>Arthropoda</taxon>
        <taxon>Hexapoda</taxon>
        <taxon>Insecta</taxon>
        <taxon>Pterygota</taxon>
        <taxon>Neoptera</taxon>
        <taxon>Paraneoptera</taxon>
        <taxon>Hemiptera</taxon>
        <taxon>Heteroptera</taxon>
        <taxon>Panheteroptera</taxon>
        <taxon>Cimicomorpha</taxon>
        <taxon>Miridae</taxon>
        <taxon>Mirini</taxon>
        <taxon>Lygus</taxon>
    </lineage>
</organism>
<sequence>MYSSLRATFHTVGAMFVLDLPTRFSIVFPYLYPLHFVVLCGFVIVSVSHSPPPLPPLLVAAANLVSIYAGFYRPHPLLDSMYGDAPHVVVMVIVNAIVIVSTSGHVDAIASVHVNSNANGIYGSPHPLPRTHVGTCTAGAGTGTVAVFLCNGTPNLAGTPSFLARGFACSCIFVPLFPRFHVSSFVCVCMKVCTMRQLVPQVAS</sequence>
<feature type="non-terminal residue" evidence="2">
    <location>
        <position position="204"/>
    </location>
</feature>
<keyword evidence="1" id="KW-0472">Membrane</keyword>
<reference evidence="2" key="1">
    <citation type="journal article" date="2016" name="Gigascience">
        <title>De novo construction of an expanded transcriptome assembly for the western tarnished plant bug, Lygus hesperus.</title>
        <authorList>
            <person name="Tassone E.E."/>
            <person name="Geib S.M."/>
            <person name="Hall B."/>
            <person name="Fabrick J.A."/>
            <person name="Brent C.S."/>
            <person name="Hull J.J."/>
        </authorList>
    </citation>
    <scope>NUCLEOTIDE SEQUENCE</scope>
</reference>
<evidence type="ECO:0000256" key="1">
    <source>
        <dbReference type="SAM" id="Phobius"/>
    </source>
</evidence>
<dbReference type="EMBL" id="GDHC01005504">
    <property type="protein sequence ID" value="JAQ13125.1"/>
    <property type="molecule type" value="Transcribed_RNA"/>
</dbReference>
<name>A0A146M1I3_LYGHE</name>
<feature type="transmembrane region" description="Helical" evidence="1">
    <location>
        <begin position="54"/>
        <end position="72"/>
    </location>
</feature>
<gene>
    <name evidence="2" type="ORF">g.94202</name>
</gene>
<protein>
    <submittedName>
        <fullName evidence="2">Uncharacterized protein</fullName>
    </submittedName>
</protein>
<dbReference type="AlphaFoldDB" id="A0A146M1I3"/>
<keyword evidence="1" id="KW-1133">Transmembrane helix</keyword>
<proteinExistence type="predicted"/>
<feature type="transmembrane region" description="Helical" evidence="1">
    <location>
        <begin position="30"/>
        <end position="48"/>
    </location>
</feature>
<keyword evidence="1" id="KW-0812">Transmembrane</keyword>
<accession>A0A146M1I3</accession>
<evidence type="ECO:0000313" key="2">
    <source>
        <dbReference type="EMBL" id="JAQ13125.1"/>
    </source>
</evidence>